<comment type="caution">
    <text evidence="1">The sequence shown here is derived from an EMBL/GenBank/DDBJ whole genome shotgun (WGS) entry which is preliminary data.</text>
</comment>
<evidence type="ECO:0000313" key="1">
    <source>
        <dbReference type="EMBL" id="TRB02447.1"/>
    </source>
</evidence>
<organism evidence="1 2">
    <name type="scientific">Rhizobium rhizogenes</name>
    <name type="common">Agrobacterium rhizogenes</name>
    <dbReference type="NCBI Taxonomy" id="359"/>
    <lineage>
        <taxon>Bacteria</taxon>
        <taxon>Pseudomonadati</taxon>
        <taxon>Pseudomonadota</taxon>
        <taxon>Alphaproteobacteria</taxon>
        <taxon>Hyphomicrobiales</taxon>
        <taxon>Rhizobiaceae</taxon>
        <taxon>Rhizobium/Agrobacterium group</taxon>
        <taxon>Rhizobium</taxon>
    </lineage>
</organism>
<name>A0A546XNY9_RHIRH</name>
<gene>
    <name evidence="1" type="ORF">EXN68_01775</name>
</gene>
<dbReference type="Proteomes" id="UP000315434">
    <property type="component" value="Unassembled WGS sequence"/>
</dbReference>
<reference evidence="1 2" key="1">
    <citation type="journal article" date="2019" name="Appl. Microbiol. Biotechnol.">
        <title>Differential efficiency of wild type rhizogenic strains for rol gene transformation of plants.</title>
        <authorList>
            <person name="Desmet S."/>
            <person name="De Keyser E."/>
            <person name="Van Vaerenbergh J."/>
            <person name="Baeyen S."/>
            <person name="Van Huylenbroeck J."/>
            <person name="Geelen D."/>
            <person name="Dhooghe E."/>
        </authorList>
    </citation>
    <scope>NUCLEOTIDE SEQUENCE [LARGE SCALE GENOMIC DNA]</scope>
    <source>
        <strain evidence="1 2">GBBC3284</strain>
    </source>
</reference>
<sequence>MPQGLRYGRANRHRGEIEALIDGERRILCLTLGALAELETAFQADDLTALAERFATGRMKAADMIRVIGAGLRGAGNVFSDEDVAAATVEGGIASHAAIVADLLTATFGGPKGETQPDP</sequence>
<dbReference type="InterPro" id="IPR021791">
    <property type="entry name" value="Phage_TAC_11"/>
</dbReference>
<proteinExistence type="predicted"/>
<dbReference type="Pfam" id="PF11836">
    <property type="entry name" value="Phage_TAC_11"/>
    <property type="match status" value="1"/>
</dbReference>
<accession>A0A546XNY9</accession>
<dbReference type="EMBL" id="SGNY01000001">
    <property type="protein sequence ID" value="TRB02447.1"/>
    <property type="molecule type" value="Genomic_DNA"/>
</dbReference>
<evidence type="ECO:0000313" key="2">
    <source>
        <dbReference type="Proteomes" id="UP000315434"/>
    </source>
</evidence>
<dbReference type="OrthoDB" id="7206814at2"/>
<dbReference type="AlphaFoldDB" id="A0A546XNY9"/>
<protein>
    <submittedName>
        <fullName evidence="1">Gene transfer agent family protein</fullName>
    </submittedName>
</protein>
<dbReference type="RefSeq" id="WP_142839400.1">
    <property type="nucleotide sequence ID" value="NZ_SGNY01000001.1"/>
</dbReference>